<evidence type="ECO:0000313" key="3">
    <source>
        <dbReference type="Proteomes" id="UP001151760"/>
    </source>
</evidence>
<keyword evidence="2" id="KW-0808">Transferase</keyword>
<proteinExistence type="predicted"/>
<name>A0ABQ5J8E2_9ASTR</name>
<reference evidence="2" key="2">
    <citation type="submission" date="2022-01" db="EMBL/GenBank/DDBJ databases">
        <authorList>
            <person name="Yamashiro T."/>
            <person name="Shiraishi A."/>
            <person name="Satake H."/>
            <person name="Nakayama K."/>
        </authorList>
    </citation>
    <scope>NUCLEOTIDE SEQUENCE</scope>
</reference>
<dbReference type="PANTHER" id="PTHR24559:SF444">
    <property type="entry name" value="REVERSE TRANSCRIPTASE DOMAIN-CONTAINING PROTEIN"/>
    <property type="match status" value="1"/>
</dbReference>
<dbReference type="GO" id="GO:0003964">
    <property type="term" value="F:RNA-directed DNA polymerase activity"/>
    <property type="evidence" value="ECO:0007669"/>
    <property type="project" value="UniProtKB-KW"/>
</dbReference>
<dbReference type="Pfam" id="PF00078">
    <property type="entry name" value="RVT_1"/>
    <property type="match status" value="1"/>
</dbReference>
<keyword evidence="2" id="KW-0548">Nucleotidyltransferase</keyword>
<dbReference type="Gene3D" id="3.30.70.270">
    <property type="match status" value="2"/>
</dbReference>
<dbReference type="InterPro" id="IPR000477">
    <property type="entry name" value="RT_dom"/>
</dbReference>
<dbReference type="Gene3D" id="3.10.10.10">
    <property type="entry name" value="HIV Type 1 Reverse Transcriptase, subunit A, domain 1"/>
    <property type="match status" value="1"/>
</dbReference>
<organism evidence="2 3">
    <name type="scientific">Tanacetum coccineum</name>
    <dbReference type="NCBI Taxonomy" id="301880"/>
    <lineage>
        <taxon>Eukaryota</taxon>
        <taxon>Viridiplantae</taxon>
        <taxon>Streptophyta</taxon>
        <taxon>Embryophyta</taxon>
        <taxon>Tracheophyta</taxon>
        <taxon>Spermatophyta</taxon>
        <taxon>Magnoliopsida</taxon>
        <taxon>eudicotyledons</taxon>
        <taxon>Gunneridae</taxon>
        <taxon>Pentapetalae</taxon>
        <taxon>asterids</taxon>
        <taxon>campanulids</taxon>
        <taxon>Asterales</taxon>
        <taxon>Asteraceae</taxon>
        <taxon>Asteroideae</taxon>
        <taxon>Anthemideae</taxon>
        <taxon>Anthemidinae</taxon>
        <taxon>Tanacetum</taxon>
    </lineage>
</organism>
<evidence type="ECO:0000259" key="1">
    <source>
        <dbReference type="Pfam" id="PF00078"/>
    </source>
</evidence>
<dbReference type="InterPro" id="IPR043502">
    <property type="entry name" value="DNA/RNA_pol_sf"/>
</dbReference>
<dbReference type="EMBL" id="BQNB010021575">
    <property type="protein sequence ID" value="GJU07817.1"/>
    <property type="molecule type" value="Genomic_DNA"/>
</dbReference>
<accession>A0ABQ5J8E2</accession>
<dbReference type="InterPro" id="IPR043128">
    <property type="entry name" value="Rev_trsase/Diguanyl_cyclase"/>
</dbReference>
<dbReference type="Proteomes" id="UP001151760">
    <property type="component" value="Unassembled WGS sequence"/>
</dbReference>
<protein>
    <submittedName>
        <fullName evidence="2">Reverse transcriptase domain-containing protein</fullName>
    </submittedName>
</protein>
<keyword evidence="3" id="KW-1185">Reference proteome</keyword>
<dbReference type="CDD" id="cd01647">
    <property type="entry name" value="RT_LTR"/>
    <property type="match status" value="1"/>
</dbReference>
<comment type="caution">
    <text evidence="2">The sequence shown here is derived from an EMBL/GenBank/DDBJ whole genome shotgun (WGS) entry which is preliminary data.</text>
</comment>
<evidence type="ECO:0000313" key="2">
    <source>
        <dbReference type="EMBL" id="GJU07817.1"/>
    </source>
</evidence>
<gene>
    <name evidence="2" type="ORF">Tco_1124247</name>
</gene>
<feature type="domain" description="Reverse transcriptase" evidence="1">
    <location>
        <begin position="135"/>
        <end position="290"/>
    </location>
</feature>
<reference evidence="2" key="1">
    <citation type="journal article" date="2022" name="Int. J. Mol. Sci.">
        <title>Draft Genome of Tanacetum Coccineum: Genomic Comparison of Closely Related Tanacetum-Family Plants.</title>
        <authorList>
            <person name="Yamashiro T."/>
            <person name="Shiraishi A."/>
            <person name="Nakayama K."/>
            <person name="Satake H."/>
        </authorList>
    </citation>
    <scope>NUCLEOTIDE SEQUENCE</scope>
</reference>
<keyword evidence="2" id="KW-0695">RNA-directed DNA polymerase</keyword>
<dbReference type="SUPFAM" id="SSF56672">
    <property type="entry name" value="DNA/RNA polymerases"/>
    <property type="match status" value="1"/>
</dbReference>
<dbReference type="PANTHER" id="PTHR24559">
    <property type="entry name" value="TRANSPOSON TY3-I GAG-POL POLYPROTEIN"/>
    <property type="match status" value="1"/>
</dbReference>
<dbReference type="InterPro" id="IPR053134">
    <property type="entry name" value="RNA-dir_DNA_polymerase"/>
</dbReference>
<sequence length="555" mass="63302">MGGNPIPTFEPIISDSSPSFTPFEGSDFILEEIKAYLKDDSISPEIDHADFDPEGDICLIERLLNNDPFQLPPMDLKQVEVTKAKPSIEEPSELELKDLPSHLEYAYLEGTDKLPVIIAKNLKDDEIEAFLKITSALRVCIDYRKLNEATRKDHFLLPFMDQMLERLAENEFYCFLDGFSRYFQIPIDPQHRDKTTFRCPDGTFAYRRMPFGLCNAPGTFQRCMMAIFHDMIEKTMEVFMYDFSVFGDSFASCLSNLDKMLKRCEDTNLILNLEKCHFMCNEGIVLGHKISKSRIEVDRAKVNVIAKLPHPTTVKGVRSFLGHAGFYRRFIQDFSKIARPMTHFLEKDTPFVFSQDCIRITRLLNTFLVNKMLSRDCSGGFSSYKNLILSSVIKKGTENLAADHLSRLENPHKDVLEKKDINENFPLETLGVISSGSTPWFADIANFHAGNFIVKGMSLSNKEEFFKEVKHYFGTISTNFGLLQNNSFDGILLGKLKTRWLGPFTITQVFPYGTIELSQPDGLNFKVNGHRVKHYFGGDIPSKVVPDLQTIPMDN</sequence>